<protein>
    <submittedName>
        <fullName evidence="4">Acetyltransferase</fullName>
    </submittedName>
</protein>
<dbReference type="InterPro" id="IPR011004">
    <property type="entry name" value="Trimer_LpxA-like_sf"/>
</dbReference>
<accession>A0ABX7FZZ0</accession>
<reference evidence="4 5" key="1">
    <citation type="journal article" date="2012" name="Antonie Van Leeuwenhoek">
        <title>Shewanella litorisediminis sp. nov., a gammaproteobacterium isolated from a tidal flat sediment.</title>
        <authorList>
            <person name="Lee M.H."/>
            <person name="Yoon J.H."/>
        </authorList>
    </citation>
    <scope>NUCLEOTIDE SEQUENCE [LARGE SCALE GENOMIC DNA]</scope>
    <source>
        <strain evidence="4 5">SMK1-12</strain>
    </source>
</reference>
<evidence type="ECO:0000256" key="1">
    <source>
        <dbReference type="ARBA" id="ARBA00007274"/>
    </source>
</evidence>
<proteinExistence type="inferred from homology"/>
<dbReference type="PROSITE" id="PS00101">
    <property type="entry name" value="HEXAPEP_TRANSFERASES"/>
    <property type="match status" value="1"/>
</dbReference>
<dbReference type="Gene3D" id="2.160.10.10">
    <property type="entry name" value="Hexapeptide repeat proteins"/>
    <property type="match status" value="1"/>
</dbReference>
<dbReference type="PANTHER" id="PTHR43300">
    <property type="entry name" value="ACETYLTRANSFERASE"/>
    <property type="match status" value="1"/>
</dbReference>
<dbReference type="InterPro" id="IPR020019">
    <property type="entry name" value="AcTrfase_PglD-like"/>
</dbReference>
<comment type="similarity">
    <text evidence="1">Belongs to the transferase hexapeptide repeat family.</text>
</comment>
<keyword evidence="2" id="KW-0808">Transferase</keyword>
<evidence type="ECO:0000313" key="5">
    <source>
        <dbReference type="Proteomes" id="UP000596252"/>
    </source>
</evidence>
<dbReference type="CDD" id="cd03360">
    <property type="entry name" value="LbH_AT_putative"/>
    <property type="match status" value="1"/>
</dbReference>
<dbReference type="InterPro" id="IPR018357">
    <property type="entry name" value="Hexapep_transf_CS"/>
</dbReference>
<keyword evidence="3" id="KW-0677">Repeat</keyword>
<gene>
    <name evidence="4" type="ORF">JQC75_12050</name>
</gene>
<sequence length="215" mass="22818">MSRQKPLILIGGGGHACVLADILLGQGREILAVICPNEISARGIFAGIPHLTRDEDILQFAADSVLLVNGIGMLPHSTLRRRINLKFLEKGYCFETVIASDAKVSSFAEVKSGAQILNGARVHTGAVIAEHTIINTCALIEHDCHIGAYTHVAPKATVCGEVRMAEDVYIGANATLIQGLMLGPKSIVGAGAILTQSLNEGEICFPARSLIKEKI</sequence>
<dbReference type="NCBIfam" id="TIGR03570">
    <property type="entry name" value="NeuD_NnaD"/>
    <property type="match status" value="1"/>
</dbReference>
<name>A0ABX7FZZ0_9GAMM</name>
<dbReference type="PANTHER" id="PTHR43300:SF7">
    <property type="entry name" value="UDP-N-ACETYLBACILLOSAMINE N-ACETYLTRANSFERASE"/>
    <property type="match status" value="1"/>
</dbReference>
<keyword evidence="5" id="KW-1185">Reference proteome</keyword>
<evidence type="ECO:0000313" key="4">
    <source>
        <dbReference type="EMBL" id="QRH00611.1"/>
    </source>
</evidence>
<organism evidence="4 5">
    <name type="scientific">Shewanella litorisediminis</name>
    <dbReference type="NCBI Taxonomy" id="1173586"/>
    <lineage>
        <taxon>Bacteria</taxon>
        <taxon>Pseudomonadati</taxon>
        <taxon>Pseudomonadota</taxon>
        <taxon>Gammaproteobacteria</taxon>
        <taxon>Alteromonadales</taxon>
        <taxon>Shewanellaceae</taxon>
        <taxon>Shewanella</taxon>
    </lineage>
</organism>
<dbReference type="Gene3D" id="3.40.50.20">
    <property type="match status" value="1"/>
</dbReference>
<dbReference type="SUPFAM" id="SSF51161">
    <property type="entry name" value="Trimeric LpxA-like enzymes"/>
    <property type="match status" value="1"/>
</dbReference>
<dbReference type="InterPro" id="IPR050179">
    <property type="entry name" value="Trans_hexapeptide_repeat"/>
</dbReference>
<dbReference type="RefSeq" id="WP_203324325.1">
    <property type="nucleotide sequence ID" value="NZ_CP069213.1"/>
</dbReference>
<evidence type="ECO:0000256" key="3">
    <source>
        <dbReference type="ARBA" id="ARBA00022737"/>
    </source>
</evidence>
<dbReference type="EMBL" id="CP069213">
    <property type="protein sequence ID" value="QRH00611.1"/>
    <property type="molecule type" value="Genomic_DNA"/>
</dbReference>
<dbReference type="Proteomes" id="UP000596252">
    <property type="component" value="Chromosome"/>
</dbReference>
<evidence type="ECO:0000256" key="2">
    <source>
        <dbReference type="ARBA" id="ARBA00022679"/>
    </source>
</evidence>